<comment type="caution">
    <text evidence="1">The sequence shown here is derived from an EMBL/GenBank/DDBJ whole genome shotgun (WGS) entry which is preliminary data.</text>
</comment>
<dbReference type="AlphaFoldDB" id="A0A4S8Q5H6"/>
<evidence type="ECO:0000313" key="2">
    <source>
        <dbReference type="Proteomes" id="UP000307378"/>
    </source>
</evidence>
<organism evidence="1 2">
    <name type="scientific">Rhizobium rosettiformans W3</name>
    <dbReference type="NCBI Taxonomy" id="538378"/>
    <lineage>
        <taxon>Bacteria</taxon>
        <taxon>Pseudomonadati</taxon>
        <taxon>Pseudomonadota</taxon>
        <taxon>Alphaproteobacteria</taxon>
        <taxon>Hyphomicrobiales</taxon>
        <taxon>Rhizobiaceae</taxon>
        <taxon>Rhizobium/Agrobacterium group</taxon>
        <taxon>Rhizobium</taxon>
    </lineage>
</organism>
<dbReference type="InterPro" id="IPR009241">
    <property type="entry name" value="HigB-like"/>
</dbReference>
<name>A0A4S8Q5H6_9HYPH</name>
<proteinExistence type="predicted"/>
<reference evidence="1 2" key="1">
    <citation type="submission" date="2019-04" db="EMBL/GenBank/DDBJ databases">
        <title>genome sequence of strain W3.</title>
        <authorList>
            <person name="Gao J."/>
            <person name="Sun J."/>
        </authorList>
    </citation>
    <scope>NUCLEOTIDE SEQUENCE [LARGE SCALE GENOMIC DNA]</scope>
    <source>
        <strain evidence="1 2">W3</strain>
    </source>
</reference>
<dbReference type="EMBL" id="STGU01000002">
    <property type="protein sequence ID" value="THV37905.1"/>
    <property type="molecule type" value="Genomic_DNA"/>
</dbReference>
<sequence>MSWPVLLHPDFEPEFQALPEAVRDEIFVSLPLMKTYGPMLGRPWADTLKGSRYANMKELRFRAADGVWRLAFAFDPKRQAILLVAADKSGVSEQRFYKVLIDKADRRFAAHLKTLKDE</sequence>
<dbReference type="RefSeq" id="WP_136538413.1">
    <property type="nucleotide sequence ID" value="NZ_STGU01000002.1"/>
</dbReference>
<protein>
    <submittedName>
        <fullName evidence="1">Addiction module toxin RelE</fullName>
    </submittedName>
</protein>
<dbReference type="Pfam" id="PF05973">
    <property type="entry name" value="Gp49"/>
    <property type="match status" value="1"/>
</dbReference>
<dbReference type="Proteomes" id="UP000307378">
    <property type="component" value="Unassembled WGS sequence"/>
</dbReference>
<accession>A0A4S8Q5H6</accession>
<gene>
    <name evidence="1" type="ORF">FAA86_03585</name>
</gene>
<evidence type="ECO:0000313" key="1">
    <source>
        <dbReference type="EMBL" id="THV37905.1"/>
    </source>
</evidence>